<protein>
    <submittedName>
        <fullName evidence="1">Uncharacterized protein</fullName>
    </submittedName>
</protein>
<keyword evidence="2" id="KW-1185">Reference proteome</keyword>
<comment type="caution">
    <text evidence="1">The sequence shown here is derived from an EMBL/GenBank/DDBJ whole genome shotgun (WGS) entry which is preliminary data.</text>
</comment>
<dbReference type="Proteomes" id="UP001211907">
    <property type="component" value="Unassembled WGS sequence"/>
</dbReference>
<dbReference type="Pfam" id="PF11901">
    <property type="entry name" value="DM9"/>
    <property type="match status" value="1"/>
</dbReference>
<dbReference type="PANTHER" id="PTHR31649">
    <property type="entry name" value="AGAP009604-PA"/>
    <property type="match status" value="1"/>
</dbReference>
<accession>A0AAD5SSA6</accession>
<gene>
    <name evidence="1" type="ORF">HK100_005581</name>
</gene>
<dbReference type="EMBL" id="JADGJH010002601">
    <property type="protein sequence ID" value="KAJ3096410.1"/>
    <property type="molecule type" value="Genomic_DNA"/>
</dbReference>
<dbReference type="InterPro" id="IPR006616">
    <property type="entry name" value="DM9_repeat"/>
</dbReference>
<dbReference type="SMART" id="SM00696">
    <property type="entry name" value="DM9"/>
    <property type="match status" value="1"/>
</dbReference>
<dbReference type="Gene3D" id="3.90.1720.10">
    <property type="entry name" value="endopeptidase domain like (from Nostoc punctiforme)"/>
    <property type="match status" value="1"/>
</dbReference>
<evidence type="ECO:0000313" key="2">
    <source>
        <dbReference type="Proteomes" id="UP001211907"/>
    </source>
</evidence>
<dbReference type="PANTHER" id="PTHR31649:SF1">
    <property type="entry name" value="FARNESOIC ACID O-METHYL TRANSFERASE DOMAIN-CONTAINING PROTEIN"/>
    <property type="match status" value="1"/>
</dbReference>
<proteinExistence type="predicted"/>
<evidence type="ECO:0000313" key="1">
    <source>
        <dbReference type="EMBL" id="KAJ3096410.1"/>
    </source>
</evidence>
<sequence>MFSSLASNLKTATANVRERIAEVHEQQSAVGKRKINNVIDTLTELTLGDYVLKPLDAVLFAGVDPVATFIKRIELHEVVPRIDRPFHELWTHAGILVDSTVLPLPYLEPGKMYLYESVFSGTVAGYTYSKVLPVDHVVSPGGNHLGPQIRVFEDVVNEGDSTVGICPLSPEERTRLEARLEEDPMLIVKIYERYQNFGYPIGNLLSVVASASKTLYSDLQALHKSLQTFIPGYKDKKDTVFCSELVSIIYKEIGHPSFVNAAPDTFTPLAVEVVPEFGSNVYYAKENKVSLLKRGNKVSTGSIVTKAQKLIRSLAIHDHWIQMPPAGGIPAGIEPVGQDLDGVNLYIARVKIGDSYYPAKIGETWKFPLVTYYEREVPINFGHEVLASMNGLHWQDDHNGHVPASAVKAGMEENGDFLYIARGVVGEVSGVLRVGKRAGSLAPGMVAPHLKGAKIAFAGKEVTLKSYQVLCQKFS</sequence>
<reference evidence="1" key="1">
    <citation type="submission" date="2020-05" db="EMBL/GenBank/DDBJ databases">
        <title>Phylogenomic resolution of chytrid fungi.</title>
        <authorList>
            <person name="Stajich J.E."/>
            <person name="Amses K."/>
            <person name="Simmons R."/>
            <person name="Seto K."/>
            <person name="Myers J."/>
            <person name="Bonds A."/>
            <person name="Quandt C.A."/>
            <person name="Barry K."/>
            <person name="Liu P."/>
            <person name="Grigoriev I."/>
            <person name="Longcore J.E."/>
            <person name="James T.Y."/>
        </authorList>
    </citation>
    <scope>NUCLEOTIDE SEQUENCE</scope>
    <source>
        <strain evidence="1">JEL0513</strain>
    </source>
</reference>
<dbReference type="AlphaFoldDB" id="A0AAD5SSA6"/>
<name>A0AAD5SSA6_9FUNG</name>
<organism evidence="1 2">
    <name type="scientific">Physocladia obscura</name>
    <dbReference type="NCBI Taxonomy" id="109957"/>
    <lineage>
        <taxon>Eukaryota</taxon>
        <taxon>Fungi</taxon>
        <taxon>Fungi incertae sedis</taxon>
        <taxon>Chytridiomycota</taxon>
        <taxon>Chytridiomycota incertae sedis</taxon>
        <taxon>Chytridiomycetes</taxon>
        <taxon>Chytridiales</taxon>
        <taxon>Chytriomycetaceae</taxon>
        <taxon>Physocladia</taxon>
    </lineage>
</organism>